<dbReference type="PRINTS" id="PR00958">
    <property type="entry name" value="HOMSERKINASE"/>
</dbReference>
<evidence type="ECO:0000256" key="8">
    <source>
        <dbReference type="ARBA" id="ARBA00022741"/>
    </source>
</evidence>
<dbReference type="InterPro" id="IPR006204">
    <property type="entry name" value="GHMP_kinase_N_dom"/>
</dbReference>
<dbReference type="PROSITE" id="PS00627">
    <property type="entry name" value="GHMP_KINASES_ATP"/>
    <property type="match status" value="1"/>
</dbReference>
<comment type="caution">
    <text evidence="16">The sequence shown here is derived from an EMBL/GenBank/DDBJ whole genome shotgun (WGS) entry which is preliminary data.</text>
</comment>
<evidence type="ECO:0000256" key="3">
    <source>
        <dbReference type="ARBA" id="ARBA00012078"/>
    </source>
</evidence>
<evidence type="ECO:0000259" key="14">
    <source>
        <dbReference type="Pfam" id="PF00288"/>
    </source>
</evidence>
<dbReference type="Gene3D" id="3.30.70.890">
    <property type="entry name" value="GHMP kinase, C-terminal domain"/>
    <property type="match status" value="1"/>
</dbReference>
<dbReference type="Proteomes" id="UP000569914">
    <property type="component" value="Unassembled WGS sequence"/>
</dbReference>
<dbReference type="HAMAP" id="MF_00384">
    <property type="entry name" value="Homoser_kinase"/>
    <property type="match status" value="1"/>
</dbReference>
<name>A0A7Y9LGM4_9ACTN</name>
<dbReference type="InterPro" id="IPR036554">
    <property type="entry name" value="GHMP_kinase_C_sf"/>
</dbReference>
<keyword evidence="6 13" id="KW-0808">Transferase</keyword>
<dbReference type="RefSeq" id="WP_179757891.1">
    <property type="nucleotide sequence ID" value="NZ_JACCBU010000001.1"/>
</dbReference>
<comment type="subcellular location">
    <subcellularLocation>
        <location evidence="13">Cytoplasm</location>
    </subcellularLocation>
</comment>
<evidence type="ECO:0000259" key="15">
    <source>
        <dbReference type="Pfam" id="PF08544"/>
    </source>
</evidence>
<evidence type="ECO:0000256" key="9">
    <source>
        <dbReference type="ARBA" id="ARBA00022777"/>
    </source>
</evidence>
<dbReference type="PANTHER" id="PTHR20861">
    <property type="entry name" value="HOMOSERINE/4-DIPHOSPHOCYTIDYL-2-C-METHYL-D-ERYTHRITOL KINASE"/>
    <property type="match status" value="1"/>
</dbReference>
<dbReference type="Gene3D" id="3.30.230.10">
    <property type="match status" value="1"/>
</dbReference>
<evidence type="ECO:0000256" key="12">
    <source>
        <dbReference type="ARBA" id="ARBA00049954"/>
    </source>
</evidence>
<keyword evidence="17" id="KW-1185">Reference proteome</keyword>
<dbReference type="EMBL" id="JACCBU010000001">
    <property type="protein sequence ID" value="NYE75376.1"/>
    <property type="molecule type" value="Genomic_DNA"/>
</dbReference>
<dbReference type="InterPro" id="IPR000870">
    <property type="entry name" value="Homoserine_kinase"/>
</dbReference>
<dbReference type="EC" id="2.7.1.39" evidence="3 13"/>
<dbReference type="PIRSF" id="PIRSF000676">
    <property type="entry name" value="Homoser_kin"/>
    <property type="match status" value="1"/>
</dbReference>
<dbReference type="GO" id="GO:0004413">
    <property type="term" value="F:homoserine kinase activity"/>
    <property type="evidence" value="ECO:0007669"/>
    <property type="project" value="UniProtKB-UniRule"/>
</dbReference>
<dbReference type="Pfam" id="PF08544">
    <property type="entry name" value="GHMP_kinases_C"/>
    <property type="match status" value="1"/>
</dbReference>
<dbReference type="InterPro" id="IPR013750">
    <property type="entry name" value="GHMP_kinase_C_dom"/>
</dbReference>
<evidence type="ECO:0000313" key="16">
    <source>
        <dbReference type="EMBL" id="NYE75376.1"/>
    </source>
</evidence>
<protein>
    <recommendedName>
        <fullName evidence="4 13">Homoserine kinase</fullName>
        <shortName evidence="13">HK</shortName>
        <shortName evidence="13">HSK</shortName>
        <ecNumber evidence="3 13">2.7.1.39</ecNumber>
    </recommendedName>
</protein>
<keyword evidence="7 13" id="KW-0791">Threonine biosynthesis</keyword>
<dbReference type="PANTHER" id="PTHR20861:SF1">
    <property type="entry name" value="HOMOSERINE KINASE"/>
    <property type="match status" value="1"/>
</dbReference>
<accession>A0A7Y9LGM4</accession>
<comment type="similarity">
    <text evidence="2 13">Belongs to the GHMP kinase family. Homoserine kinase subfamily.</text>
</comment>
<feature type="domain" description="GHMP kinase N-terminal" evidence="14">
    <location>
        <begin position="68"/>
        <end position="147"/>
    </location>
</feature>
<dbReference type="InterPro" id="IPR014721">
    <property type="entry name" value="Ribsml_uS5_D2-typ_fold_subgr"/>
</dbReference>
<dbReference type="Pfam" id="PF00288">
    <property type="entry name" value="GHMP_kinases_N"/>
    <property type="match status" value="1"/>
</dbReference>
<comment type="function">
    <text evidence="12 13">Catalyzes the ATP-dependent phosphorylation of L-homoserine to L-homoserine phosphate.</text>
</comment>
<keyword evidence="13" id="KW-0963">Cytoplasm</keyword>
<evidence type="ECO:0000256" key="4">
    <source>
        <dbReference type="ARBA" id="ARBA00017858"/>
    </source>
</evidence>
<evidence type="ECO:0000256" key="1">
    <source>
        <dbReference type="ARBA" id="ARBA00005015"/>
    </source>
</evidence>
<organism evidence="16 17">
    <name type="scientific">Microlunatus parietis</name>
    <dbReference type="NCBI Taxonomy" id="682979"/>
    <lineage>
        <taxon>Bacteria</taxon>
        <taxon>Bacillati</taxon>
        <taxon>Actinomycetota</taxon>
        <taxon>Actinomycetes</taxon>
        <taxon>Propionibacteriales</taxon>
        <taxon>Propionibacteriaceae</taxon>
        <taxon>Microlunatus</taxon>
    </lineage>
</organism>
<feature type="domain" description="GHMP kinase C-terminal" evidence="15">
    <location>
        <begin position="225"/>
        <end position="266"/>
    </location>
</feature>
<dbReference type="GO" id="GO:0005737">
    <property type="term" value="C:cytoplasm"/>
    <property type="evidence" value="ECO:0007669"/>
    <property type="project" value="UniProtKB-SubCell"/>
</dbReference>
<keyword evidence="5 13" id="KW-0028">Amino-acid biosynthesis</keyword>
<dbReference type="InterPro" id="IPR020568">
    <property type="entry name" value="Ribosomal_Su5_D2-typ_SF"/>
</dbReference>
<sequence>MAADLVGRTVTVSAPATSANLGPGFDHLGLAFDLRQAATLRVTETGFTAAVTGEGADTVPRDGSHLILRSAVAALADLGREVPGLALTADNVIPHGRGLGSSAAAIIAGLFAGTVLAGVDPEPERLLGLANELEGHADNVAAALLGGLVIAYPEPDRVGAVSVPVHPELGATVYLPDTSVPTSEARGLLPAEVPHSDAAANAGRAALLVEALSRTPDLLLPATEDRLHQRYRRTAMPESYDLLELLRSKGFAAVVSGAGPSVLVLGRAPSLAGLPEHPGFRRRSLAIGAGARVEPPAAAV</sequence>
<dbReference type="AlphaFoldDB" id="A0A7Y9LGM4"/>
<evidence type="ECO:0000313" key="17">
    <source>
        <dbReference type="Proteomes" id="UP000569914"/>
    </source>
</evidence>
<proteinExistence type="inferred from homology"/>
<reference evidence="16 17" key="1">
    <citation type="submission" date="2020-07" db="EMBL/GenBank/DDBJ databases">
        <title>Sequencing the genomes of 1000 actinobacteria strains.</title>
        <authorList>
            <person name="Klenk H.-P."/>
        </authorList>
    </citation>
    <scope>NUCLEOTIDE SEQUENCE [LARGE SCALE GENOMIC DNA]</scope>
    <source>
        <strain evidence="16 17">DSM 22083</strain>
    </source>
</reference>
<dbReference type="SUPFAM" id="SSF55060">
    <property type="entry name" value="GHMP Kinase, C-terminal domain"/>
    <property type="match status" value="1"/>
</dbReference>
<evidence type="ECO:0000256" key="2">
    <source>
        <dbReference type="ARBA" id="ARBA00007370"/>
    </source>
</evidence>
<gene>
    <name evidence="13" type="primary">thrB</name>
    <name evidence="16" type="ORF">BKA15_006705</name>
</gene>
<comment type="catalytic activity">
    <reaction evidence="11 13">
        <text>L-homoserine + ATP = O-phospho-L-homoserine + ADP + H(+)</text>
        <dbReference type="Rhea" id="RHEA:13985"/>
        <dbReference type="ChEBI" id="CHEBI:15378"/>
        <dbReference type="ChEBI" id="CHEBI:30616"/>
        <dbReference type="ChEBI" id="CHEBI:57476"/>
        <dbReference type="ChEBI" id="CHEBI:57590"/>
        <dbReference type="ChEBI" id="CHEBI:456216"/>
        <dbReference type="EC" id="2.7.1.39"/>
    </reaction>
</comment>
<dbReference type="SUPFAM" id="SSF54211">
    <property type="entry name" value="Ribosomal protein S5 domain 2-like"/>
    <property type="match status" value="1"/>
</dbReference>
<evidence type="ECO:0000256" key="7">
    <source>
        <dbReference type="ARBA" id="ARBA00022697"/>
    </source>
</evidence>
<dbReference type="UniPathway" id="UPA00050">
    <property type="reaction ID" value="UER00064"/>
</dbReference>
<dbReference type="GO" id="GO:0009088">
    <property type="term" value="P:threonine biosynthetic process"/>
    <property type="evidence" value="ECO:0007669"/>
    <property type="project" value="UniProtKB-UniRule"/>
</dbReference>
<dbReference type="NCBIfam" id="TIGR00191">
    <property type="entry name" value="thrB"/>
    <property type="match status" value="1"/>
</dbReference>
<evidence type="ECO:0000256" key="11">
    <source>
        <dbReference type="ARBA" id="ARBA00049375"/>
    </source>
</evidence>
<comment type="pathway">
    <text evidence="1 13">Amino-acid biosynthesis; L-threonine biosynthesis; L-threonine from L-aspartate: step 4/5.</text>
</comment>
<evidence type="ECO:0000256" key="10">
    <source>
        <dbReference type="ARBA" id="ARBA00022840"/>
    </source>
</evidence>
<keyword evidence="9 13" id="KW-0418">Kinase</keyword>
<keyword evidence="8 13" id="KW-0547">Nucleotide-binding</keyword>
<dbReference type="InterPro" id="IPR006203">
    <property type="entry name" value="GHMP_knse_ATP-bd_CS"/>
</dbReference>
<feature type="binding site" evidence="13">
    <location>
        <begin position="94"/>
        <end position="104"/>
    </location>
    <ligand>
        <name>ATP</name>
        <dbReference type="ChEBI" id="CHEBI:30616"/>
    </ligand>
</feature>
<evidence type="ECO:0000256" key="5">
    <source>
        <dbReference type="ARBA" id="ARBA00022605"/>
    </source>
</evidence>
<evidence type="ECO:0000256" key="6">
    <source>
        <dbReference type="ARBA" id="ARBA00022679"/>
    </source>
</evidence>
<keyword evidence="10 13" id="KW-0067">ATP-binding</keyword>
<evidence type="ECO:0000256" key="13">
    <source>
        <dbReference type="HAMAP-Rule" id="MF_00384"/>
    </source>
</evidence>
<dbReference type="GO" id="GO:0005524">
    <property type="term" value="F:ATP binding"/>
    <property type="evidence" value="ECO:0007669"/>
    <property type="project" value="UniProtKB-UniRule"/>
</dbReference>